<reference evidence="4" key="1">
    <citation type="submission" date="2016-10" db="EMBL/GenBank/DDBJ databases">
        <authorList>
            <person name="Varghese N."/>
            <person name="Submissions S."/>
        </authorList>
    </citation>
    <scope>NUCLEOTIDE SEQUENCE [LARGE SCALE GENOMIC DNA]</scope>
    <source>
        <strain evidence="4">DSM 21620</strain>
    </source>
</reference>
<name>A0A1G6PV52_9BACI</name>
<dbReference type="Pfam" id="PF00583">
    <property type="entry name" value="Acetyltransf_1"/>
    <property type="match status" value="1"/>
</dbReference>
<keyword evidence="4" id="KW-1185">Reference proteome</keyword>
<dbReference type="STRING" id="361279.SAMN05421663_104273"/>
<dbReference type="EMBL" id="FMZB01000004">
    <property type="protein sequence ID" value="SDC83969.1"/>
    <property type="molecule type" value="Genomic_DNA"/>
</dbReference>
<dbReference type="InterPro" id="IPR000182">
    <property type="entry name" value="GNAT_dom"/>
</dbReference>
<sequence length="153" mass="17721">MSVIIESFTKTTKYHYELLLDADPSRELVDSYLPKSHCIEAKVGPKLIGVIILMPTRPETLEIVNIAVKEDFRGEGIGRILIEYALEYARENKMKTVEIGTGSTSVGALYLYQKCGFRMTHIDRDFFTRHYDEKIIENKIELRDMVRMSQDLR</sequence>
<dbReference type="PANTHER" id="PTHR13947:SF37">
    <property type="entry name" value="LD18367P"/>
    <property type="match status" value="1"/>
</dbReference>
<dbReference type="PROSITE" id="PS51186">
    <property type="entry name" value="GNAT"/>
    <property type="match status" value="1"/>
</dbReference>
<evidence type="ECO:0000256" key="1">
    <source>
        <dbReference type="ARBA" id="ARBA00022679"/>
    </source>
</evidence>
<organism evidence="3 4">
    <name type="scientific">Terribacillus halophilus</name>
    <dbReference type="NCBI Taxonomy" id="361279"/>
    <lineage>
        <taxon>Bacteria</taxon>
        <taxon>Bacillati</taxon>
        <taxon>Bacillota</taxon>
        <taxon>Bacilli</taxon>
        <taxon>Bacillales</taxon>
        <taxon>Bacillaceae</taxon>
        <taxon>Terribacillus</taxon>
    </lineage>
</organism>
<dbReference type="Proteomes" id="UP000198666">
    <property type="component" value="Unassembled WGS sequence"/>
</dbReference>
<dbReference type="OrthoDB" id="162775at2"/>
<evidence type="ECO:0000259" key="2">
    <source>
        <dbReference type="PROSITE" id="PS51186"/>
    </source>
</evidence>
<dbReference type="InterPro" id="IPR016181">
    <property type="entry name" value="Acyl_CoA_acyltransferase"/>
</dbReference>
<evidence type="ECO:0000313" key="3">
    <source>
        <dbReference type="EMBL" id="SDC83969.1"/>
    </source>
</evidence>
<dbReference type="RefSeq" id="WP_093727053.1">
    <property type="nucleotide sequence ID" value="NZ_FMZB01000004.1"/>
</dbReference>
<feature type="domain" description="N-acetyltransferase" evidence="2">
    <location>
        <begin position="3"/>
        <end position="153"/>
    </location>
</feature>
<gene>
    <name evidence="3" type="ORF">SAMN05421663_104273</name>
</gene>
<dbReference type="PANTHER" id="PTHR13947">
    <property type="entry name" value="GNAT FAMILY N-ACETYLTRANSFERASE"/>
    <property type="match status" value="1"/>
</dbReference>
<dbReference type="Gene3D" id="3.40.630.30">
    <property type="match status" value="1"/>
</dbReference>
<keyword evidence="1 3" id="KW-0808">Transferase</keyword>
<dbReference type="InterPro" id="IPR050769">
    <property type="entry name" value="NAT_camello-type"/>
</dbReference>
<dbReference type="CDD" id="cd04301">
    <property type="entry name" value="NAT_SF"/>
    <property type="match status" value="1"/>
</dbReference>
<proteinExistence type="predicted"/>
<accession>A0A1G6PV52</accession>
<protein>
    <submittedName>
        <fullName evidence="3">Acetyltransferase (GNAT) family protein</fullName>
    </submittedName>
</protein>
<dbReference type="GO" id="GO:0008080">
    <property type="term" value="F:N-acetyltransferase activity"/>
    <property type="evidence" value="ECO:0007669"/>
    <property type="project" value="InterPro"/>
</dbReference>
<evidence type="ECO:0000313" key="4">
    <source>
        <dbReference type="Proteomes" id="UP000198666"/>
    </source>
</evidence>
<dbReference type="SUPFAM" id="SSF55729">
    <property type="entry name" value="Acyl-CoA N-acyltransferases (Nat)"/>
    <property type="match status" value="1"/>
</dbReference>
<dbReference type="AlphaFoldDB" id="A0A1G6PV52"/>